<keyword evidence="4" id="KW-1185">Reference proteome</keyword>
<dbReference type="PATRIC" id="fig|431306.5.peg.2726"/>
<dbReference type="Proteomes" id="UP000657200">
    <property type="component" value="Unassembled WGS sequence"/>
</dbReference>
<reference evidence="1" key="1">
    <citation type="submission" date="2014-09" db="EMBL/GenBank/DDBJ databases">
        <authorList>
            <person name="Magalhaes I.L.F."/>
            <person name="Oliveira U."/>
            <person name="Santos F.R."/>
            <person name="Vidigal T.H.D.A."/>
            <person name="Brescovit A.D."/>
            <person name="Santos A.J."/>
        </authorList>
    </citation>
    <scope>NUCLEOTIDE SEQUENCE</scope>
    <source>
        <strain evidence="1">LMG 23848T</strain>
    </source>
</reference>
<evidence type="ECO:0000313" key="4">
    <source>
        <dbReference type="Proteomes" id="UP000657200"/>
    </source>
</evidence>
<gene>
    <name evidence="1" type="ORF">AGA_1P7</name>
    <name evidence="2" type="ORF">GOB80_12250</name>
</gene>
<protein>
    <submittedName>
        <fullName evidence="2">DUF1173 family protein</fullName>
    </submittedName>
</protein>
<name>A0A0U5F713_9PROT</name>
<dbReference type="OrthoDB" id="7439415at2"/>
<geneLocation type="plasmid" evidence="3">
    <name>1P</name>
</geneLocation>
<dbReference type="EMBL" id="WOTE01000011">
    <property type="protein sequence ID" value="NHO40433.1"/>
    <property type="molecule type" value="Genomic_DNA"/>
</dbReference>
<organism evidence="1 3">
    <name type="scientific">Acetobacter ghanensis</name>
    <dbReference type="NCBI Taxonomy" id="431306"/>
    <lineage>
        <taxon>Bacteria</taxon>
        <taxon>Pseudomonadati</taxon>
        <taxon>Pseudomonadota</taxon>
        <taxon>Alphaproteobacteria</taxon>
        <taxon>Acetobacterales</taxon>
        <taxon>Acetobacteraceae</taxon>
        <taxon>Acetobacter</taxon>
    </lineage>
</organism>
<reference evidence="2 4" key="3">
    <citation type="journal article" date="2020" name="Int. J. Syst. Evol. Microbiol.">
        <title>Novel acetic acid bacteria from cider fermentations: Acetobacter conturbans sp. nov. and Acetobacter fallax sp. nov.</title>
        <authorList>
            <person name="Sombolestani A.S."/>
            <person name="Cleenwerck I."/>
            <person name="Cnockaert M."/>
            <person name="Borremans W."/>
            <person name="Wieme A.D."/>
            <person name="De Vuyst L."/>
            <person name="Vandamme P."/>
        </authorList>
    </citation>
    <scope>NUCLEOTIDE SEQUENCE [LARGE SCALE GENOMIC DNA]</scope>
    <source>
        <strain evidence="2 4">LMG 23848</strain>
    </source>
</reference>
<evidence type="ECO:0000313" key="2">
    <source>
        <dbReference type="EMBL" id="NHO40433.1"/>
    </source>
</evidence>
<dbReference type="EMBL" id="LN609303">
    <property type="protein sequence ID" value="CEF57320.1"/>
    <property type="molecule type" value="Genomic_DNA"/>
</dbReference>
<dbReference type="Pfam" id="PF06666">
    <property type="entry name" value="DUF1173"/>
    <property type="match status" value="2"/>
</dbReference>
<evidence type="ECO:0000313" key="3">
    <source>
        <dbReference type="Proteomes" id="UP000068250"/>
    </source>
</evidence>
<evidence type="ECO:0000313" key="1">
    <source>
        <dbReference type="EMBL" id="CEF57320.1"/>
    </source>
</evidence>
<reference evidence="3" key="2">
    <citation type="submission" date="2014-09" db="EMBL/GenBank/DDBJ databases">
        <authorList>
            <person name="Illeghems K.G."/>
        </authorList>
    </citation>
    <scope>NUCLEOTIDE SEQUENCE [LARGE SCALE GENOMIC DNA]</scope>
    <source>
        <strain evidence="3">LMG 23848T</strain>
        <plasmid evidence="3">1P</plasmid>
    </source>
</reference>
<dbReference type="InterPro" id="IPR009553">
    <property type="entry name" value="DUF1173"/>
</dbReference>
<accession>A0A0U5F713</accession>
<dbReference type="AlphaFoldDB" id="A0A0U5F713"/>
<dbReference type="Proteomes" id="UP000068250">
    <property type="component" value="Plasmid 1P"/>
</dbReference>
<proteinExistence type="predicted"/>
<sequence length="451" mass="50541">MCVMRDWVTFPDGTRGRRSWDTDPQRAGAWQRRLAQAWGGDERPVCDCRYQGQPMGLSVHRCLRQRDGRQVEVYHLARLRNQGALHAVACSFHEADPRRDGRGGYADGVVRERDDGRIGITLRRGLRCLDVAAVPAEPAQAARQGGGQGAVRQARMTELGLLHLLWEEAGLNGWSPALGRARRRWSFVREALDRAAVRIVPARNQTLSDRLAMIGYGDEDGPALLRETARSCGDTWRILLLGIVDDIALVDWKADRQFCSLRFDGASAYNLRVSAAPVWHERLTRRYPMAMAALALPRAERAIRVVGLVTATVRVGLDRGVTLVRCRADDIALMEVEPDTLTPVSSGHELAIARALVDERRSFIRPLRFDAGRDVVLPDFVLRDTEDARGTPMEVFGRADEAYAARRAEKARYYDEVYGQEHWWSWDAVASPDRWPAFAPALARVGGEEDV</sequence>